<proteinExistence type="predicted"/>
<evidence type="ECO:0000313" key="1">
    <source>
        <dbReference type="EMBL" id="KYM99081.1"/>
    </source>
</evidence>
<reference evidence="1 2" key="1">
    <citation type="submission" date="2016-03" db="EMBL/GenBank/DDBJ databases">
        <title>Cyphomyrmex costatus WGS genome.</title>
        <authorList>
            <person name="Nygaard S."/>
            <person name="Hu H."/>
            <person name="Boomsma J."/>
            <person name="Zhang G."/>
        </authorList>
    </citation>
    <scope>NUCLEOTIDE SEQUENCE [LARGE SCALE GENOMIC DNA]</scope>
    <source>
        <strain evidence="1">MS0001</strain>
        <tissue evidence="1">Whole body</tissue>
    </source>
</reference>
<sequence length="178" mass="20033">MDAWLPTKSWERPATFFHPFSEGGGGALSVCHPRCMGINPKKSSDPIIACLSITRSVRNTDVLKIQRRAPTLSRETPKSVAIRERFRLRARLKSLLRATRAEIKLDTMFAFEITTTAGSRSVLCQNPWRSLYFAPQSARAVVVKAKLKKLRRGKRKPRIGNLKTNRATPECGAVCKRI</sequence>
<keyword evidence="2" id="KW-1185">Reference proteome</keyword>
<protein>
    <submittedName>
        <fullName evidence="1">Uncharacterized protein</fullName>
    </submittedName>
</protein>
<dbReference type="EMBL" id="KQ977876">
    <property type="protein sequence ID" value="KYM99081.1"/>
    <property type="molecule type" value="Genomic_DNA"/>
</dbReference>
<evidence type="ECO:0000313" key="2">
    <source>
        <dbReference type="Proteomes" id="UP000078542"/>
    </source>
</evidence>
<accession>A0A195CFJ0</accession>
<dbReference type="Proteomes" id="UP000078542">
    <property type="component" value="Unassembled WGS sequence"/>
</dbReference>
<dbReference type="AlphaFoldDB" id="A0A195CFJ0"/>
<organism evidence="1 2">
    <name type="scientific">Cyphomyrmex costatus</name>
    <dbReference type="NCBI Taxonomy" id="456900"/>
    <lineage>
        <taxon>Eukaryota</taxon>
        <taxon>Metazoa</taxon>
        <taxon>Ecdysozoa</taxon>
        <taxon>Arthropoda</taxon>
        <taxon>Hexapoda</taxon>
        <taxon>Insecta</taxon>
        <taxon>Pterygota</taxon>
        <taxon>Neoptera</taxon>
        <taxon>Endopterygota</taxon>
        <taxon>Hymenoptera</taxon>
        <taxon>Apocrita</taxon>
        <taxon>Aculeata</taxon>
        <taxon>Formicoidea</taxon>
        <taxon>Formicidae</taxon>
        <taxon>Myrmicinae</taxon>
        <taxon>Cyphomyrmex</taxon>
    </lineage>
</organism>
<gene>
    <name evidence="1" type="ORF">ALC62_10195</name>
</gene>
<name>A0A195CFJ0_9HYME</name>